<sequence length="194" mass="21466">MDSDTTRGGKRDFFQLRLSSPPRTLSHFSSQAKLYQRAHLTDSLLQERLVPQRIKMRGRGKPGALPSPSPGNKPCFSAPHHSEPCLCGCSLRTKAVLHPRPLPVSRPASHVFPNLLLGKKQLSPPVTVFRDQPSQSSPKPKAKAIPQLLPQGKSKASCNAMPLRKLVPMGVWPQGFLYPFSRSVPQESLHIYIP</sequence>
<evidence type="ECO:0000313" key="1">
    <source>
        <dbReference type="EMBL" id="KAF6114597.1"/>
    </source>
</evidence>
<accession>A0A834AHL5</accession>
<dbReference type="EMBL" id="JABVXQ010000004">
    <property type="protein sequence ID" value="KAF6114597.1"/>
    <property type="molecule type" value="Genomic_DNA"/>
</dbReference>
<dbReference type="Proteomes" id="UP000664940">
    <property type="component" value="Unassembled WGS sequence"/>
</dbReference>
<reference evidence="1 2" key="1">
    <citation type="journal article" date="2020" name="Nature">
        <title>Six reference-quality genomes reveal evolution of bat adaptations.</title>
        <authorList>
            <person name="Jebb D."/>
            <person name="Huang Z."/>
            <person name="Pippel M."/>
            <person name="Hughes G.M."/>
            <person name="Lavrichenko K."/>
            <person name="Devanna P."/>
            <person name="Winkler S."/>
            <person name="Jermiin L.S."/>
            <person name="Skirmuntt E.C."/>
            <person name="Katzourakis A."/>
            <person name="Burkitt-Gray L."/>
            <person name="Ray D.A."/>
            <person name="Sullivan K.A.M."/>
            <person name="Roscito J.G."/>
            <person name="Kirilenko B.M."/>
            <person name="Davalos L.M."/>
            <person name="Corthals A.P."/>
            <person name="Power M.L."/>
            <person name="Jones G."/>
            <person name="Ransome R.D."/>
            <person name="Dechmann D.K.N."/>
            <person name="Locatelli A.G."/>
            <person name="Puechmaille S.J."/>
            <person name="Fedrigo O."/>
            <person name="Jarvis E.D."/>
            <person name="Hiller M."/>
            <person name="Vernes S.C."/>
            <person name="Myers E.W."/>
            <person name="Teeling E.C."/>
        </authorList>
    </citation>
    <scope>NUCLEOTIDE SEQUENCE [LARGE SCALE GENOMIC DNA]</scope>
    <source>
        <strain evidence="1">Bat1K_MPI-CBG_1</strain>
    </source>
</reference>
<dbReference type="AlphaFoldDB" id="A0A834AHL5"/>
<organism evidence="1 2">
    <name type="scientific">Phyllostomus discolor</name>
    <name type="common">pale spear-nosed bat</name>
    <dbReference type="NCBI Taxonomy" id="89673"/>
    <lineage>
        <taxon>Eukaryota</taxon>
        <taxon>Metazoa</taxon>
        <taxon>Chordata</taxon>
        <taxon>Craniata</taxon>
        <taxon>Vertebrata</taxon>
        <taxon>Euteleostomi</taxon>
        <taxon>Mammalia</taxon>
        <taxon>Eutheria</taxon>
        <taxon>Laurasiatheria</taxon>
        <taxon>Chiroptera</taxon>
        <taxon>Yangochiroptera</taxon>
        <taxon>Phyllostomidae</taxon>
        <taxon>Phyllostominae</taxon>
        <taxon>Phyllostomus</taxon>
    </lineage>
</organism>
<name>A0A834AHL5_9CHIR</name>
<gene>
    <name evidence="1" type="ORF">HJG60_010562</name>
</gene>
<protein>
    <submittedName>
        <fullName evidence="1">Uncharacterized protein</fullName>
    </submittedName>
</protein>
<evidence type="ECO:0000313" key="2">
    <source>
        <dbReference type="Proteomes" id="UP000664940"/>
    </source>
</evidence>
<comment type="caution">
    <text evidence="1">The sequence shown here is derived from an EMBL/GenBank/DDBJ whole genome shotgun (WGS) entry which is preliminary data.</text>
</comment>
<proteinExistence type="predicted"/>